<keyword evidence="2" id="KW-1185">Reference proteome</keyword>
<proteinExistence type="predicted"/>
<gene>
    <name evidence="1" type="ORF">AW736_12870</name>
</gene>
<dbReference type="EMBL" id="LRRQ01000090">
    <property type="protein sequence ID" value="OAM89502.1"/>
    <property type="molecule type" value="Genomic_DNA"/>
</dbReference>
<reference evidence="1 2" key="1">
    <citation type="submission" date="2016-01" db="EMBL/GenBank/DDBJ databases">
        <title>High potential of lignocellulose degradation of a new Verrucomicrobia species.</title>
        <authorList>
            <person name="Wang Y."/>
            <person name="Shi Y."/>
            <person name="Qiu Z."/>
            <person name="Liu S."/>
            <person name="Yang H."/>
        </authorList>
    </citation>
    <scope>NUCLEOTIDE SEQUENCE [LARGE SCALE GENOMIC DNA]</scope>
    <source>
        <strain evidence="1 2">TSB47</strain>
    </source>
</reference>
<evidence type="ECO:0000313" key="1">
    <source>
        <dbReference type="EMBL" id="OAM89502.1"/>
    </source>
</evidence>
<dbReference type="AlphaFoldDB" id="A0A178IHP5"/>
<dbReference type="Proteomes" id="UP000078486">
    <property type="component" value="Unassembled WGS sequence"/>
</dbReference>
<accession>A0A178IHP5</accession>
<organism evidence="1 2">
    <name type="scientific">Termitidicoccus mucosus</name>
    <dbReference type="NCBI Taxonomy" id="1184151"/>
    <lineage>
        <taxon>Bacteria</taxon>
        <taxon>Pseudomonadati</taxon>
        <taxon>Verrucomicrobiota</taxon>
        <taxon>Opitutia</taxon>
        <taxon>Opitutales</taxon>
        <taxon>Opitutaceae</taxon>
        <taxon>Termitidicoccus</taxon>
    </lineage>
</organism>
<protein>
    <submittedName>
        <fullName evidence="1">Uncharacterized protein</fullName>
    </submittedName>
</protein>
<evidence type="ECO:0000313" key="2">
    <source>
        <dbReference type="Proteomes" id="UP000078486"/>
    </source>
</evidence>
<sequence>MWILTIAAGFGLICLILKEATDSFEEVTQTAGAGTAAAGILSLLTCGFLKEGSWYSPKVHFLVICVLMSIVSLKTKFAL</sequence>
<comment type="caution">
    <text evidence="1">The sequence shown here is derived from an EMBL/GenBank/DDBJ whole genome shotgun (WGS) entry which is preliminary data.</text>
</comment>
<name>A0A178IHP5_9BACT</name>